<dbReference type="STRING" id="568768.GCA_000406125_02537"/>
<organism evidence="1 2">
    <name type="scientific">Dickeya poaceiphila</name>
    <dbReference type="NCBI Taxonomy" id="568768"/>
    <lineage>
        <taxon>Bacteria</taxon>
        <taxon>Pseudomonadati</taxon>
        <taxon>Pseudomonadota</taxon>
        <taxon>Gammaproteobacteria</taxon>
        <taxon>Enterobacterales</taxon>
        <taxon>Pectobacteriaceae</taxon>
        <taxon>Dickeya</taxon>
    </lineage>
</organism>
<dbReference type="AlphaFoldDB" id="A0A5B8I4H8"/>
<reference evidence="1 2" key="1">
    <citation type="journal article" date="2019" name="Environ. Microbiol.">
        <title>The phytopathogenic nature of Dickeya aquatica 174/2 and the dynamic early evolution of Dickeya pathogenicity.</title>
        <authorList>
            <person name="Duprey A."/>
            <person name="Taib N."/>
            <person name="Leonard S."/>
            <person name="Garin T."/>
            <person name="Flandrois J.P."/>
            <person name="Nasser W."/>
            <person name="Brochier-Armanet C."/>
            <person name="Reverchon S."/>
        </authorList>
    </citation>
    <scope>NUCLEOTIDE SEQUENCE [LARGE SCALE GENOMIC DNA]</scope>
    <source>
        <strain evidence="1 2">NCPPB 569</strain>
    </source>
</reference>
<dbReference type="KEGG" id="dic:Dpoa569_0001321"/>
<evidence type="ECO:0000313" key="1">
    <source>
        <dbReference type="EMBL" id="QDX29544.1"/>
    </source>
</evidence>
<name>A0A5B8I4H8_9GAMM</name>
<keyword evidence="2" id="KW-1185">Reference proteome</keyword>
<dbReference type="RefSeq" id="WP_042871497.1">
    <property type="nucleotide sequence ID" value="NZ_CM001975.1"/>
</dbReference>
<accession>A0A5B8I4H8</accession>
<dbReference type="EMBL" id="CP042220">
    <property type="protein sequence ID" value="QDX29544.1"/>
    <property type="molecule type" value="Genomic_DNA"/>
</dbReference>
<sequence>MEVTKELLTALYWGGGLSVAGVALRLGCSEESARRLSFQPASPLLAFWARLCQTRNKSFFPFMMAKSGEAVYVGDNTTGTVTNLTTAQFTSKYGIAPFN</sequence>
<gene>
    <name evidence="1" type="ORF">Dpoa569_0001321</name>
</gene>
<evidence type="ECO:0000313" key="2">
    <source>
        <dbReference type="Proteomes" id="UP000320591"/>
    </source>
</evidence>
<dbReference type="Proteomes" id="UP000320591">
    <property type="component" value="Chromosome"/>
</dbReference>
<proteinExistence type="predicted"/>
<protein>
    <submittedName>
        <fullName evidence="1">Uncharacterized protein</fullName>
    </submittedName>
</protein>